<evidence type="ECO:0000256" key="1">
    <source>
        <dbReference type="PROSITE-ProRule" id="PRU00339"/>
    </source>
</evidence>
<evidence type="ECO:0000313" key="3">
    <source>
        <dbReference type="Proteomes" id="UP001431131"/>
    </source>
</evidence>
<organism evidence="2 3">
    <name type="scientific">Fredinandcohnia quinoae</name>
    <dbReference type="NCBI Taxonomy" id="2918902"/>
    <lineage>
        <taxon>Bacteria</taxon>
        <taxon>Bacillati</taxon>
        <taxon>Bacillota</taxon>
        <taxon>Bacilli</taxon>
        <taxon>Bacillales</taxon>
        <taxon>Bacillaceae</taxon>
        <taxon>Fredinandcohnia</taxon>
    </lineage>
</organism>
<feature type="repeat" description="TPR" evidence="1">
    <location>
        <begin position="400"/>
        <end position="433"/>
    </location>
</feature>
<comment type="caution">
    <text evidence="2">The sequence shown here is derived from an EMBL/GenBank/DDBJ whole genome shotgun (WGS) entry which is preliminary data.</text>
</comment>
<protein>
    <submittedName>
        <fullName evidence="2">Uncharacterized protein</fullName>
    </submittedName>
</protein>
<dbReference type="Gene3D" id="1.25.40.10">
    <property type="entry name" value="Tetratricopeptide repeat domain"/>
    <property type="match status" value="1"/>
</dbReference>
<accession>A0AAW5EBX0</accession>
<dbReference type="InterPro" id="IPR019734">
    <property type="entry name" value="TPR_rpt"/>
</dbReference>
<dbReference type="RefSeq" id="WP_240257078.1">
    <property type="nucleotide sequence ID" value="NZ_JAKTTI010000034.1"/>
</dbReference>
<dbReference type="InterPro" id="IPR011990">
    <property type="entry name" value="TPR-like_helical_dom_sf"/>
</dbReference>
<dbReference type="EMBL" id="JAKTTI010000034">
    <property type="protein sequence ID" value="MCH1627160.1"/>
    <property type="molecule type" value="Genomic_DNA"/>
</dbReference>
<name>A0AAW5EBX0_9BACI</name>
<reference evidence="2" key="1">
    <citation type="submission" date="2022-02" db="EMBL/GenBank/DDBJ databases">
        <title>Fredinandcohnia quinoae sp. nov. isolated from Chenopodium quinoa seeds.</title>
        <authorList>
            <person name="Saati-Santamaria Z."/>
            <person name="Flores-Felix J.D."/>
            <person name="Igual J.M."/>
            <person name="Velazquez E."/>
            <person name="Garcia-Fraile P."/>
            <person name="Martinez-Molina E."/>
        </authorList>
    </citation>
    <scope>NUCLEOTIDE SEQUENCE</scope>
    <source>
        <strain evidence="2">SECRCQ15</strain>
    </source>
</reference>
<keyword evidence="1" id="KW-0802">TPR repeat</keyword>
<gene>
    <name evidence="2" type="ORF">MJG50_17645</name>
</gene>
<keyword evidence="3" id="KW-1185">Reference proteome</keyword>
<dbReference type="AlphaFoldDB" id="A0AAW5EBX0"/>
<dbReference type="SUPFAM" id="SSF48452">
    <property type="entry name" value="TPR-like"/>
    <property type="match status" value="1"/>
</dbReference>
<dbReference type="Proteomes" id="UP001431131">
    <property type="component" value="Unassembled WGS sequence"/>
</dbReference>
<evidence type="ECO:0000313" key="2">
    <source>
        <dbReference type="EMBL" id="MCH1627160.1"/>
    </source>
</evidence>
<sequence>MRQDIISIRHENKEVTLHCNALFNYQGFQVIESFNEHMDECYYLLFYKEQFLTAKKTVKIKRFSTLQKVLSNGIQIPSPHPIITSLLAANHIDCFPTIPSTWKKIKRKFNNLEAHYILPLFDSYLKKENITSALKEAYFEYRRDGKLSYAFKLLMTILDSYPTHKWAKSIYSHLDYLKYKQLYSNDINKVLLHDPLYAEKLLYQQLDAESSFSLLIQKLGKESRNLELTALYQDRLITSSKNASHTFSELVKLLSHTFSENDQASILLTIYNQTNSTNCKEEILNQLLTSYMKANQFEEAFSLITSNTTPLSKSQIDMLLTILNQMETIYKIDFTQFDASILKDTSADQLGQILAILLPKLFTDHDLDFVYQWTTPFHHLKSSNAIIEKIKLMNKIKEEPDQQHYMGELYYQLHLLPQAIECFSWDLELNPTITRPIMWLTKLYHELGMVEESKSYQYLYNQVQKLS</sequence>
<dbReference type="PROSITE" id="PS50005">
    <property type="entry name" value="TPR"/>
    <property type="match status" value="1"/>
</dbReference>
<proteinExistence type="predicted"/>